<comment type="caution">
    <text evidence="1">The sequence shown here is derived from an EMBL/GenBank/DDBJ whole genome shotgun (WGS) entry which is preliminary data.</text>
</comment>
<dbReference type="EMBL" id="JFKA01000001">
    <property type="protein sequence ID" value="OSQ40959.1"/>
    <property type="molecule type" value="Genomic_DNA"/>
</dbReference>
<organism evidence="1 2">
    <name type="scientific">Thalassospira mesophila</name>
    <dbReference type="NCBI Taxonomy" id="1293891"/>
    <lineage>
        <taxon>Bacteria</taxon>
        <taxon>Pseudomonadati</taxon>
        <taxon>Pseudomonadota</taxon>
        <taxon>Alphaproteobacteria</taxon>
        <taxon>Rhodospirillales</taxon>
        <taxon>Thalassospiraceae</taxon>
        <taxon>Thalassospira</taxon>
    </lineage>
</organism>
<gene>
    <name evidence="1" type="ORF">TMES_01945</name>
</gene>
<dbReference type="AlphaFoldDB" id="A0A1Y2L809"/>
<sequence>MTTAALAAIKVAPKAVTDTVTVQSDAPQGEVVLTYPDGSMALNKTCGSFPCQLNISSLQKGEYGVMIRQGTDIQNMVSLYKE</sequence>
<accession>A0A1Y2L809</accession>
<reference evidence="1 2" key="1">
    <citation type="submission" date="2014-03" db="EMBL/GenBank/DDBJ databases">
        <title>The draft genome sequence of Thalassospira mesophila JCM 18969.</title>
        <authorList>
            <person name="Lai Q."/>
            <person name="Shao Z."/>
        </authorList>
    </citation>
    <scope>NUCLEOTIDE SEQUENCE [LARGE SCALE GENOMIC DNA]</scope>
    <source>
        <strain evidence="1 2">JCM 18969</strain>
    </source>
</reference>
<dbReference type="OrthoDB" id="7362392at2"/>
<evidence type="ECO:0000313" key="2">
    <source>
        <dbReference type="Proteomes" id="UP000193391"/>
    </source>
</evidence>
<dbReference type="Proteomes" id="UP000193391">
    <property type="component" value="Unassembled WGS sequence"/>
</dbReference>
<evidence type="ECO:0008006" key="3">
    <source>
        <dbReference type="Google" id="ProtNLM"/>
    </source>
</evidence>
<name>A0A1Y2L809_9PROT</name>
<proteinExistence type="predicted"/>
<protein>
    <recommendedName>
        <fullName evidence="3">Por secretion system C-terminal sorting domain-containing protein</fullName>
    </recommendedName>
</protein>
<evidence type="ECO:0000313" key="1">
    <source>
        <dbReference type="EMBL" id="OSQ40959.1"/>
    </source>
</evidence>
<keyword evidence="2" id="KW-1185">Reference proteome</keyword>